<feature type="chain" id="PRO_5038556506" evidence="2">
    <location>
        <begin position="40"/>
        <end position="749"/>
    </location>
</feature>
<dbReference type="Proteomes" id="UP000324678">
    <property type="component" value="Chromosome"/>
</dbReference>
<reference evidence="4 5" key="1">
    <citation type="submission" date="2019-09" db="EMBL/GenBank/DDBJ databases">
        <title>Genome sequencing of strain KACC 19306.</title>
        <authorList>
            <person name="Heo J."/>
            <person name="Kim S.-J."/>
            <person name="Kim J.-S."/>
            <person name="Hong S.-B."/>
            <person name="Kwon S.-W."/>
        </authorList>
    </citation>
    <scope>NUCLEOTIDE SEQUENCE [LARGE SCALE GENOMIC DNA]</scope>
    <source>
        <strain evidence="4 5">KACC 19306</strain>
    </source>
</reference>
<dbReference type="InterPro" id="IPR006103">
    <property type="entry name" value="Glyco_hydro_2_cat"/>
</dbReference>
<dbReference type="PANTHER" id="PTHR45713">
    <property type="entry name" value="FTP DOMAIN-CONTAINING PROTEIN"/>
    <property type="match status" value="1"/>
</dbReference>
<dbReference type="Gene3D" id="2.60.120.260">
    <property type="entry name" value="Galactose-binding domain-like"/>
    <property type="match status" value="2"/>
</dbReference>
<gene>
    <name evidence="4" type="ORF">FLP10_12280</name>
</gene>
<dbReference type="GO" id="GO:0004553">
    <property type="term" value="F:hydrolase activity, hydrolyzing O-glycosyl compounds"/>
    <property type="evidence" value="ECO:0007669"/>
    <property type="project" value="InterPro"/>
</dbReference>
<dbReference type="InterPro" id="IPR008979">
    <property type="entry name" value="Galactose-bd-like_sf"/>
</dbReference>
<dbReference type="InterPro" id="IPR017853">
    <property type="entry name" value="GH"/>
</dbReference>
<evidence type="ECO:0000256" key="1">
    <source>
        <dbReference type="SAM" id="MobiDB-lite"/>
    </source>
</evidence>
<dbReference type="GO" id="GO:0005975">
    <property type="term" value="P:carbohydrate metabolic process"/>
    <property type="evidence" value="ECO:0007669"/>
    <property type="project" value="InterPro"/>
</dbReference>
<feature type="signal peptide" evidence="2">
    <location>
        <begin position="1"/>
        <end position="39"/>
    </location>
</feature>
<dbReference type="Pfam" id="PF00754">
    <property type="entry name" value="F5_F8_type_C"/>
    <property type="match status" value="2"/>
</dbReference>
<organism evidence="4 5">
    <name type="scientific">Agromyces intestinalis</name>
    <dbReference type="NCBI Taxonomy" id="2592652"/>
    <lineage>
        <taxon>Bacteria</taxon>
        <taxon>Bacillati</taxon>
        <taxon>Actinomycetota</taxon>
        <taxon>Actinomycetes</taxon>
        <taxon>Micrococcales</taxon>
        <taxon>Microbacteriaceae</taxon>
        <taxon>Agromyces</taxon>
    </lineage>
</organism>
<accession>A0A5C1YGJ1</accession>
<protein>
    <submittedName>
        <fullName evidence="4">Coagulation factor 5/8 type domain protein</fullName>
    </submittedName>
</protein>
<dbReference type="SUPFAM" id="SSF51445">
    <property type="entry name" value="(Trans)glycosidases"/>
    <property type="match status" value="1"/>
</dbReference>
<dbReference type="EMBL" id="CP043505">
    <property type="protein sequence ID" value="QEO15101.1"/>
    <property type="molecule type" value="Genomic_DNA"/>
</dbReference>
<feature type="domain" description="F5/8 type C" evidence="3">
    <location>
        <begin position="40"/>
        <end position="173"/>
    </location>
</feature>
<feature type="region of interest" description="Disordered" evidence="1">
    <location>
        <begin position="174"/>
        <end position="204"/>
    </location>
</feature>
<dbReference type="InterPro" id="IPR051941">
    <property type="entry name" value="BG_Antigen-Binding_Lectin"/>
</dbReference>
<sequence>MTLHTPTASARSRSGRSRILATALAAVFIATTAALPVTAASAAPANLSQGKPATASSVENADYTPASAAFDGDPGTRWASQWSDPQWIQVDLGARASIDRVDLSWEGAYARSYEIQVSDSGTGGWTTIYSTTSGPGGVESLDVEGAGRYVRLLGTERANGYGYSLWEFAVFGTTGDGTTGPDPDPEPGGPVDAGHPNQPGPFTQPSVVRVTGGHGDWDLSVDGKPYTVKGFTWGPSFGEAGEYMDDFTAMGANTTRTWGTGADTVQLLDVAAQYGVRVINGFWLLPGGGPGSGGCIDYTTDANYKDTTKADILNWVNTYKSHPATLMWNVGNESLLGLQNCYSGDQLEAQRTAYASYVNEVALAIKQIDPNHPVTSTDAWTGAWPYYRANTPALDLLSVNSYGDVCNIEQTWVDGGYDKPYIVTEGGAAGEWEVPDDANGVPDEPTDLEKGEAYVDSWRCLREHDGVALGATFFHFGLEGDFGGVWFNVIPGGNKRLGYYTVADMWNGSAADGNTPPRITGMDIPGSSAITAGEPFTVTLDVTDPDGDPLNYVTFVNSKYIDGAGGVQFVEHQRAGNRITITAPQKLGVWKAYVYVEDGQGNVGVETRSFRVVAPAIDGTNVALGKPATASSFQVWGDDYTPGRAFDGEQSTRWSSEWAPTGWVQVDLGQPTAFDRIQLIWESAFAKSYEVQTSNDGTNWSTIQTVTGGDGGIDDVQAAGNARYVRLNLTERGTDWGFSLYEVGIYRTN</sequence>
<dbReference type="RefSeq" id="WP_149161119.1">
    <property type="nucleotide sequence ID" value="NZ_CP043505.1"/>
</dbReference>
<dbReference type="SUPFAM" id="SSF49785">
    <property type="entry name" value="Galactose-binding domain-like"/>
    <property type="match status" value="2"/>
</dbReference>
<keyword evidence="5" id="KW-1185">Reference proteome</keyword>
<feature type="domain" description="F5/8 type C" evidence="3">
    <location>
        <begin position="612"/>
        <end position="748"/>
    </location>
</feature>
<evidence type="ECO:0000313" key="5">
    <source>
        <dbReference type="Proteomes" id="UP000324678"/>
    </source>
</evidence>
<evidence type="ECO:0000313" key="4">
    <source>
        <dbReference type="EMBL" id="QEO15101.1"/>
    </source>
</evidence>
<evidence type="ECO:0000256" key="2">
    <source>
        <dbReference type="SAM" id="SignalP"/>
    </source>
</evidence>
<name>A0A5C1YGJ1_9MICO</name>
<dbReference type="OrthoDB" id="2479530at2"/>
<proteinExistence type="predicted"/>
<evidence type="ECO:0000259" key="3">
    <source>
        <dbReference type="PROSITE" id="PS50022"/>
    </source>
</evidence>
<dbReference type="Gene3D" id="3.20.20.80">
    <property type="entry name" value="Glycosidases"/>
    <property type="match status" value="1"/>
</dbReference>
<dbReference type="PANTHER" id="PTHR45713:SF6">
    <property type="entry name" value="F5_8 TYPE C DOMAIN-CONTAINING PROTEIN"/>
    <property type="match status" value="1"/>
</dbReference>
<dbReference type="InterPro" id="IPR000421">
    <property type="entry name" value="FA58C"/>
</dbReference>
<dbReference type="KEGG" id="ail:FLP10_12280"/>
<dbReference type="PROSITE" id="PS50022">
    <property type="entry name" value="FA58C_3"/>
    <property type="match status" value="2"/>
</dbReference>
<dbReference type="AlphaFoldDB" id="A0A5C1YGJ1"/>
<keyword evidence="2" id="KW-0732">Signal</keyword>
<dbReference type="Pfam" id="PF02836">
    <property type="entry name" value="Glyco_hydro_2_C"/>
    <property type="match status" value="1"/>
</dbReference>